<comment type="caution">
    <text evidence="2">The sequence shown here is derived from an EMBL/GenBank/DDBJ whole genome shotgun (WGS) entry which is preliminary data.</text>
</comment>
<feature type="region of interest" description="Disordered" evidence="1">
    <location>
        <begin position="1"/>
        <end position="23"/>
    </location>
</feature>
<dbReference type="AlphaFoldDB" id="A0A7J7P9W6"/>
<protein>
    <submittedName>
        <fullName evidence="2">Uncharacterized protein</fullName>
    </submittedName>
</protein>
<dbReference type="EMBL" id="JACGCM010000119">
    <property type="protein sequence ID" value="KAF6176130.1"/>
    <property type="molecule type" value="Genomic_DNA"/>
</dbReference>
<keyword evidence="3" id="KW-1185">Reference proteome</keyword>
<name>A0A7J7P9W6_9MAGN</name>
<evidence type="ECO:0000313" key="3">
    <source>
        <dbReference type="Proteomes" id="UP000541444"/>
    </source>
</evidence>
<organism evidence="2 3">
    <name type="scientific">Kingdonia uniflora</name>
    <dbReference type="NCBI Taxonomy" id="39325"/>
    <lineage>
        <taxon>Eukaryota</taxon>
        <taxon>Viridiplantae</taxon>
        <taxon>Streptophyta</taxon>
        <taxon>Embryophyta</taxon>
        <taxon>Tracheophyta</taxon>
        <taxon>Spermatophyta</taxon>
        <taxon>Magnoliopsida</taxon>
        <taxon>Ranunculales</taxon>
        <taxon>Circaeasteraceae</taxon>
        <taxon>Kingdonia</taxon>
    </lineage>
</organism>
<feature type="non-terminal residue" evidence="2">
    <location>
        <position position="1"/>
    </location>
</feature>
<sequence>DLTMLSEEEEYDETGDEEEFKFNESEGRVSKRDFYWARSEKSFTKNSMSPLNLLHLSHKIMNRTTFGDSHNRMGKVICPHPFLLHRLGWDLNVDRCSQAP</sequence>
<proteinExistence type="predicted"/>
<dbReference type="Proteomes" id="UP000541444">
    <property type="component" value="Unassembled WGS sequence"/>
</dbReference>
<gene>
    <name evidence="2" type="ORF">GIB67_023421</name>
</gene>
<evidence type="ECO:0000256" key="1">
    <source>
        <dbReference type="SAM" id="MobiDB-lite"/>
    </source>
</evidence>
<accession>A0A7J7P9W6</accession>
<reference evidence="2 3" key="1">
    <citation type="journal article" date="2020" name="IScience">
        <title>Genome Sequencing of the Endangered Kingdonia uniflora (Circaeasteraceae, Ranunculales) Reveals Potential Mechanisms of Evolutionary Specialization.</title>
        <authorList>
            <person name="Sun Y."/>
            <person name="Deng T."/>
            <person name="Zhang A."/>
            <person name="Moore M.J."/>
            <person name="Landis J.B."/>
            <person name="Lin N."/>
            <person name="Zhang H."/>
            <person name="Zhang X."/>
            <person name="Huang J."/>
            <person name="Zhang X."/>
            <person name="Sun H."/>
            <person name="Wang H."/>
        </authorList>
    </citation>
    <scope>NUCLEOTIDE SEQUENCE [LARGE SCALE GENOMIC DNA]</scope>
    <source>
        <strain evidence="2">TB1705</strain>
        <tissue evidence="2">Leaf</tissue>
    </source>
</reference>
<feature type="compositionally biased region" description="Acidic residues" evidence="1">
    <location>
        <begin position="1"/>
        <end position="19"/>
    </location>
</feature>
<evidence type="ECO:0000313" key="2">
    <source>
        <dbReference type="EMBL" id="KAF6176130.1"/>
    </source>
</evidence>